<evidence type="ECO:0000256" key="14">
    <source>
        <dbReference type="RuleBase" id="RU363109"/>
    </source>
</evidence>
<dbReference type="GO" id="GO:0042761">
    <property type="term" value="P:very long-chain fatty acid biosynthetic process"/>
    <property type="evidence" value="ECO:0007669"/>
    <property type="project" value="TreeGrafter"/>
</dbReference>
<comment type="pathway">
    <text evidence="2 14">Lipid metabolism; fatty acid biosynthesis.</text>
</comment>
<dbReference type="EMBL" id="LGAV01000001">
    <property type="protein sequence ID" value="KOS16259.1"/>
    <property type="molecule type" value="Genomic_DNA"/>
</dbReference>
<dbReference type="AlphaFoldDB" id="A0A0M9VR56"/>
<dbReference type="VEuPathDB" id="FungiDB:Malapachy_3140"/>
<keyword evidence="11 14" id="KW-0275">Fatty acid biosynthesis</keyword>
<dbReference type="GO" id="GO:0030148">
    <property type="term" value="P:sphingolipid biosynthetic process"/>
    <property type="evidence" value="ECO:0007669"/>
    <property type="project" value="TreeGrafter"/>
</dbReference>
<evidence type="ECO:0000256" key="2">
    <source>
        <dbReference type="ARBA" id="ARBA00005194"/>
    </source>
</evidence>
<evidence type="ECO:0000256" key="6">
    <source>
        <dbReference type="ARBA" id="ARBA00022692"/>
    </source>
</evidence>
<comment type="similarity">
    <text evidence="3 14">Belongs to the very long-chain fatty acids dehydratase HACD family.</text>
</comment>
<dbReference type="GeneID" id="28729494"/>
<reference evidence="15 16" key="1">
    <citation type="submission" date="2015-07" db="EMBL/GenBank/DDBJ databases">
        <title>Draft Genome Sequence of Malassezia furfur CBS1878 and Malassezia pachydermatis CBS1879.</title>
        <authorList>
            <person name="Triana S."/>
            <person name="Ohm R."/>
            <person name="Gonzalez A."/>
            <person name="DeCock H."/>
            <person name="Restrepo S."/>
            <person name="Celis A."/>
        </authorList>
    </citation>
    <scope>NUCLEOTIDE SEQUENCE [LARGE SCALE GENOMIC DNA]</scope>
    <source>
        <strain evidence="15 16">CBS 1879</strain>
    </source>
</reference>
<name>A0A0M9VR56_9BASI</name>
<keyword evidence="6 14" id="KW-0812">Transmembrane</keyword>
<comment type="function">
    <text evidence="14">Catalyzes the third of the four reactions of the long-chain fatty acids elongation cycle. This endoplasmic reticulum-bound enzymatic process, allows the addition of two carbons to the chain of long- and very long-chain fatty acids/VLCFAs per cycle. This enzyme catalyzes the dehydration of the 3-hydroxyacyl-CoA intermediate into trans-2,3-enoyl-CoA, within each cycle of fatty acid elongation. Thereby, it participates to the production of VLCFAs of different chain lengths that are involved in multiple biological processes as precursors of membrane lipids and lipid mediators.</text>
</comment>
<evidence type="ECO:0000256" key="3">
    <source>
        <dbReference type="ARBA" id="ARBA00007811"/>
    </source>
</evidence>
<evidence type="ECO:0000256" key="13">
    <source>
        <dbReference type="ARBA" id="ARBA00036671"/>
    </source>
</evidence>
<dbReference type="OrthoDB" id="46988at2759"/>
<comment type="catalytic activity">
    <reaction evidence="13 14">
        <text>a very-long-chain (3R)-3-hydroxyacyl-CoA = a very-long-chain (2E)-enoyl-CoA + H2O</text>
        <dbReference type="Rhea" id="RHEA:45812"/>
        <dbReference type="ChEBI" id="CHEBI:15377"/>
        <dbReference type="ChEBI" id="CHEBI:83728"/>
        <dbReference type="ChEBI" id="CHEBI:85440"/>
        <dbReference type="EC" id="4.2.1.134"/>
    </reaction>
</comment>
<evidence type="ECO:0000256" key="1">
    <source>
        <dbReference type="ARBA" id="ARBA00004141"/>
    </source>
</evidence>
<evidence type="ECO:0000256" key="5">
    <source>
        <dbReference type="ARBA" id="ARBA00022516"/>
    </source>
</evidence>
<keyword evidence="9 14" id="KW-0443">Lipid metabolism</keyword>
<feature type="transmembrane region" description="Helical" evidence="14">
    <location>
        <begin position="194"/>
        <end position="213"/>
    </location>
</feature>
<dbReference type="GO" id="GO:0005789">
    <property type="term" value="C:endoplasmic reticulum membrane"/>
    <property type="evidence" value="ECO:0007669"/>
    <property type="project" value="UniProtKB-SubCell"/>
</dbReference>
<feature type="transmembrane region" description="Helical" evidence="14">
    <location>
        <begin position="99"/>
        <end position="120"/>
    </location>
</feature>
<dbReference type="EC" id="4.2.1.134" evidence="4 14"/>
<dbReference type="PANTHER" id="PTHR11035:SF3">
    <property type="entry name" value="VERY-LONG-CHAIN (3R)-3-HYDROXYACYL-COA DEHYDRATASE"/>
    <property type="match status" value="1"/>
</dbReference>
<feature type="transmembrane region" description="Helical" evidence="14">
    <location>
        <begin position="233"/>
        <end position="251"/>
    </location>
</feature>
<proteinExistence type="inferred from homology"/>
<keyword evidence="5 14" id="KW-0444">Lipid biosynthesis</keyword>
<evidence type="ECO:0000313" key="16">
    <source>
        <dbReference type="Proteomes" id="UP000037751"/>
    </source>
</evidence>
<dbReference type="UniPathway" id="UPA00094"/>
<evidence type="ECO:0000256" key="9">
    <source>
        <dbReference type="ARBA" id="ARBA00023098"/>
    </source>
</evidence>
<evidence type="ECO:0000256" key="11">
    <source>
        <dbReference type="ARBA" id="ARBA00023160"/>
    </source>
</evidence>
<evidence type="ECO:0000256" key="4">
    <source>
        <dbReference type="ARBA" id="ARBA00013122"/>
    </source>
</evidence>
<dbReference type="GO" id="GO:0030497">
    <property type="term" value="P:fatty acid elongation"/>
    <property type="evidence" value="ECO:0007669"/>
    <property type="project" value="TreeGrafter"/>
</dbReference>
<dbReference type="GO" id="GO:0102158">
    <property type="term" value="F:very-long-chain (3R)-3-hydroxyacyl-CoA dehydratase activity"/>
    <property type="evidence" value="ECO:0007669"/>
    <property type="project" value="UniProtKB-EC"/>
</dbReference>
<comment type="caution">
    <text evidence="14">Lacks conserved residue(s) required for the propagation of feature annotation.</text>
</comment>
<evidence type="ECO:0000256" key="8">
    <source>
        <dbReference type="ARBA" id="ARBA00022989"/>
    </source>
</evidence>
<dbReference type="RefSeq" id="XP_017993891.1">
    <property type="nucleotide sequence ID" value="XM_018137618.1"/>
</dbReference>
<sequence>MSGRTASVKNVSKKQNSSAVNAYLIVYNLVSFMFWLRVLCGIVLYMVRGDDARTVTYQWMSDLCSKFFHTKVTSSIPSYAGYPSMFREVLYRASTMYDYLGPLLTVTQSLALLEVVHALLGWVKSSALVTMIQVASRIIIAWFVVEKYDAAAHSPFYTVMILAWSLSEVARYPFYVNQILETPSYMSMWARYSFFVVLYPMGVLGEMQLIWASLPKNVAWPWVDASNWSNRDLFFLALLPVYIPGLFMLYTRLLASRRKVLGNDFAGTKAREMLKKLHHDKFEHIRRLHEKQNTEEDLSYKAELNKAKAN</sequence>
<gene>
    <name evidence="15" type="ORF">Malapachy_3140</name>
</gene>
<feature type="transmembrane region" description="Helical" evidence="14">
    <location>
        <begin position="21"/>
        <end position="47"/>
    </location>
</feature>
<dbReference type="Pfam" id="PF04387">
    <property type="entry name" value="PTPLA"/>
    <property type="match status" value="1"/>
</dbReference>
<keyword evidence="10 14" id="KW-0472">Membrane</keyword>
<organism evidence="15 16">
    <name type="scientific">Malassezia pachydermatis</name>
    <dbReference type="NCBI Taxonomy" id="77020"/>
    <lineage>
        <taxon>Eukaryota</taxon>
        <taxon>Fungi</taxon>
        <taxon>Dikarya</taxon>
        <taxon>Basidiomycota</taxon>
        <taxon>Ustilaginomycotina</taxon>
        <taxon>Malasseziomycetes</taxon>
        <taxon>Malasseziales</taxon>
        <taxon>Malasseziaceae</taxon>
        <taxon>Malassezia</taxon>
    </lineage>
</organism>
<evidence type="ECO:0000256" key="10">
    <source>
        <dbReference type="ARBA" id="ARBA00023136"/>
    </source>
</evidence>
<evidence type="ECO:0000256" key="12">
    <source>
        <dbReference type="ARBA" id="ARBA00023239"/>
    </source>
</evidence>
<dbReference type="InterPro" id="IPR007482">
    <property type="entry name" value="Tyr_Pase-like_PTPLA"/>
</dbReference>
<dbReference type="Proteomes" id="UP000037751">
    <property type="component" value="Unassembled WGS sequence"/>
</dbReference>
<comment type="caution">
    <text evidence="15">The sequence shown here is derived from an EMBL/GenBank/DDBJ whole genome shotgun (WGS) entry which is preliminary data.</text>
</comment>
<dbReference type="PANTHER" id="PTHR11035">
    <property type="entry name" value="VERY-LONG-CHAIN (3R)-3-HYDROXYACYL-COA DEHYDRATASE"/>
    <property type="match status" value="1"/>
</dbReference>
<keyword evidence="16" id="KW-1185">Reference proteome</keyword>
<evidence type="ECO:0000256" key="7">
    <source>
        <dbReference type="ARBA" id="ARBA00022832"/>
    </source>
</evidence>
<dbReference type="STRING" id="77020.A0A0M9VR56"/>
<accession>A0A0M9VR56</accession>
<keyword evidence="7 14" id="KW-0276">Fatty acid metabolism</keyword>
<keyword evidence="8 14" id="KW-1133">Transmembrane helix</keyword>
<evidence type="ECO:0000313" key="15">
    <source>
        <dbReference type="EMBL" id="KOS16259.1"/>
    </source>
</evidence>
<keyword evidence="14" id="KW-0256">Endoplasmic reticulum</keyword>
<protein>
    <recommendedName>
        <fullName evidence="4 14">Very-long-chain (3R)-3-hydroxyacyl-CoA dehydratase</fullName>
        <ecNumber evidence="4 14">4.2.1.134</ecNumber>
    </recommendedName>
</protein>
<keyword evidence="12 14" id="KW-0456">Lyase</keyword>
<comment type="subcellular location">
    <subcellularLocation>
        <location evidence="14">Endoplasmic reticulum membrane</location>
        <topology evidence="14">Multi-pass membrane protein</topology>
    </subcellularLocation>
    <subcellularLocation>
        <location evidence="1">Membrane</location>
        <topology evidence="1">Multi-pass membrane protein</topology>
    </subcellularLocation>
</comment>